<feature type="transmembrane region" description="Helical" evidence="5">
    <location>
        <begin position="200"/>
        <end position="219"/>
    </location>
</feature>
<sequence>MASFETASEREPFKRSYETTDNVQIDIESQQEVPLHPAMSATENMLRWGFVRKVYGIISAQLLLTCCTASLFIFNKPVNDFATQSTVFQVAMFILPLIGLIPLYIYQKKHPTNLIILGLWTMSISTSVGMACSFYQPLILLEAVVLTASIVAGLTAYTFYASRKGHEFGFMGPTLFLGLWSILAWSFLQFFFPPGPVQSTIFALLGALLFSGYIVYDTWMLIQKYDLDEYIWASVNLYLDIINLFLKILQLLSRRD</sequence>
<protein>
    <recommendedName>
        <fullName evidence="8">BI1-like protein</fullName>
    </recommendedName>
</protein>
<gene>
    <name evidence="6" type="ORF">WJX84_011897</name>
</gene>
<dbReference type="AlphaFoldDB" id="A0AAW1SWF1"/>
<keyword evidence="4 5" id="KW-0472">Membrane</keyword>
<keyword evidence="7" id="KW-1185">Reference proteome</keyword>
<keyword evidence="3 5" id="KW-1133">Transmembrane helix</keyword>
<dbReference type="Pfam" id="PF01027">
    <property type="entry name" value="Bax1-I"/>
    <property type="match status" value="1"/>
</dbReference>
<evidence type="ECO:0000313" key="7">
    <source>
        <dbReference type="Proteomes" id="UP001485043"/>
    </source>
</evidence>
<evidence type="ECO:0000256" key="4">
    <source>
        <dbReference type="ARBA" id="ARBA00023136"/>
    </source>
</evidence>
<feature type="transmembrane region" description="Helical" evidence="5">
    <location>
        <begin position="54"/>
        <end position="74"/>
    </location>
</feature>
<evidence type="ECO:0000256" key="1">
    <source>
        <dbReference type="ARBA" id="ARBA00004141"/>
    </source>
</evidence>
<evidence type="ECO:0000256" key="2">
    <source>
        <dbReference type="ARBA" id="ARBA00022692"/>
    </source>
</evidence>
<comment type="similarity">
    <text evidence="5">Belongs to the BI1 family.</text>
</comment>
<dbReference type="PANTHER" id="PTHR23291">
    <property type="entry name" value="BAX INHIBITOR-RELATED"/>
    <property type="match status" value="1"/>
</dbReference>
<comment type="subcellular location">
    <subcellularLocation>
        <location evidence="1">Membrane</location>
        <topology evidence="1">Multi-pass membrane protein</topology>
    </subcellularLocation>
</comment>
<feature type="transmembrane region" description="Helical" evidence="5">
    <location>
        <begin position="143"/>
        <end position="161"/>
    </location>
</feature>
<comment type="caution">
    <text evidence="6">The sequence shown here is derived from an EMBL/GenBank/DDBJ whole genome shotgun (WGS) entry which is preliminary data.</text>
</comment>
<evidence type="ECO:0008006" key="8">
    <source>
        <dbReference type="Google" id="ProtNLM"/>
    </source>
</evidence>
<proteinExistence type="inferred from homology"/>
<evidence type="ECO:0000256" key="5">
    <source>
        <dbReference type="RuleBase" id="RU004379"/>
    </source>
</evidence>
<dbReference type="Proteomes" id="UP001485043">
    <property type="component" value="Unassembled WGS sequence"/>
</dbReference>
<dbReference type="EMBL" id="JALJOV010000887">
    <property type="protein sequence ID" value="KAK9859332.1"/>
    <property type="molecule type" value="Genomic_DNA"/>
</dbReference>
<feature type="transmembrane region" description="Helical" evidence="5">
    <location>
        <begin position="113"/>
        <end position="137"/>
    </location>
</feature>
<feature type="transmembrane region" description="Helical" evidence="5">
    <location>
        <begin position="168"/>
        <end position="188"/>
    </location>
</feature>
<name>A0AAW1SWF1_9CHLO</name>
<accession>A0AAW1SWF1</accession>
<feature type="transmembrane region" description="Helical" evidence="5">
    <location>
        <begin position="86"/>
        <end position="106"/>
    </location>
</feature>
<reference evidence="6 7" key="1">
    <citation type="journal article" date="2024" name="Nat. Commun.">
        <title>Phylogenomics reveals the evolutionary origins of lichenization in chlorophyte algae.</title>
        <authorList>
            <person name="Puginier C."/>
            <person name="Libourel C."/>
            <person name="Otte J."/>
            <person name="Skaloud P."/>
            <person name="Haon M."/>
            <person name="Grisel S."/>
            <person name="Petersen M."/>
            <person name="Berrin J.G."/>
            <person name="Delaux P.M."/>
            <person name="Dal Grande F."/>
            <person name="Keller J."/>
        </authorList>
    </citation>
    <scope>NUCLEOTIDE SEQUENCE [LARGE SCALE GENOMIC DNA]</scope>
    <source>
        <strain evidence="6 7">SAG 2523</strain>
    </source>
</reference>
<dbReference type="PANTHER" id="PTHR23291:SF50">
    <property type="entry name" value="PROTEIN LIFEGUARD 4"/>
    <property type="match status" value="1"/>
</dbReference>
<evidence type="ECO:0000256" key="3">
    <source>
        <dbReference type="ARBA" id="ARBA00022989"/>
    </source>
</evidence>
<keyword evidence="2 5" id="KW-0812">Transmembrane</keyword>
<organism evidence="6 7">
    <name type="scientific">Apatococcus fuscideae</name>
    <dbReference type="NCBI Taxonomy" id="2026836"/>
    <lineage>
        <taxon>Eukaryota</taxon>
        <taxon>Viridiplantae</taxon>
        <taxon>Chlorophyta</taxon>
        <taxon>core chlorophytes</taxon>
        <taxon>Trebouxiophyceae</taxon>
        <taxon>Chlorellales</taxon>
        <taxon>Chlorellaceae</taxon>
        <taxon>Apatococcus</taxon>
    </lineage>
</organism>
<dbReference type="InterPro" id="IPR006214">
    <property type="entry name" value="Bax_inhibitor_1-related"/>
</dbReference>
<evidence type="ECO:0000313" key="6">
    <source>
        <dbReference type="EMBL" id="KAK9859332.1"/>
    </source>
</evidence>
<dbReference type="GO" id="GO:0016020">
    <property type="term" value="C:membrane"/>
    <property type="evidence" value="ECO:0007669"/>
    <property type="project" value="UniProtKB-SubCell"/>
</dbReference>